<dbReference type="GO" id="GO:0097347">
    <property type="term" value="C:TAM protein secretion complex"/>
    <property type="evidence" value="ECO:0007669"/>
    <property type="project" value="TreeGrafter"/>
</dbReference>
<dbReference type="InterPro" id="IPR039910">
    <property type="entry name" value="D15-like"/>
</dbReference>
<keyword evidence="7" id="KW-0472">Membrane</keyword>
<evidence type="ECO:0000256" key="7">
    <source>
        <dbReference type="ARBA" id="ARBA00023136"/>
    </source>
</evidence>
<comment type="subunit">
    <text evidence="10">Interacts with TamB to form the translocation and assembly module (TAM).</text>
</comment>
<evidence type="ECO:0000313" key="14">
    <source>
        <dbReference type="EMBL" id="ATF08657.1"/>
    </source>
</evidence>
<protein>
    <recommendedName>
        <fullName evidence="3">Translocation and assembly module subunit TamA</fullName>
    </recommendedName>
    <alternativeName>
        <fullName evidence="9">Autotransporter assembly factor TamA</fullName>
    </alternativeName>
</protein>
<dbReference type="GO" id="GO:0009279">
    <property type="term" value="C:cell outer membrane"/>
    <property type="evidence" value="ECO:0007669"/>
    <property type="project" value="UniProtKB-SubCell"/>
</dbReference>
<evidence type="ECO:0000256" key="1">
    <source>
        <dbReference type="ARBA" id="ARBA00004442"/>
    </source>
</evidence>
<keyword evidence="15" id="KW-1185">Reference proteome</keyword>
<keyword evidence="4" id="KW-1134">Transmembrane beta strand</keyword>
<dbReference type="Gene3D" id="2.40.160.50">
    <property type="entry name" value="membrane protein fhac: a member of the omp85/tpsb transporter family"/>
    <property type="match status" value="1"/>
</dbReference>
<dbReference type="InterPro" id="IPR000184">
    <property type="entry name" value="Bac_surfAg_D15"/>
</dbReference>
<evidence type="ECO:0000256" key="2">
    <source>
        <dbReference type="ARBA" id="ARBA00010248"/>
    </source>
</evidence>
<evidence type="ECO:0000256" key="5">
    <source>
        <dbReference type="ARBA" id="ARBA00022692"/>
    </source>
</evidence>
<comment type="similarity">
    <text evidence="2">Belongs to the TamA family.</text>
</comment>
<dbReference type="Pfam" id="PF01103">
    <property type="entry name" value="Omp85"/>
    <property type="match status" value="1"/>
</dbReference>
<dbReference type="PANTHER" id="PTHR12815">
    <property type="entry name" value="SORTING AND ASSEMBLY MACHINERY SAMM50 PROTEIN FAMILY MEMBER"/>
    <property type="match status" value="1"/>
</dbReference>
<keyword evidence="6" id="KW-0732">Signal</keyword>
<accession>A0A291B6N1</accession>
<evidence type="ECO:0000259" key="12">
    <source>
        <dbReference type="Pfam" id="PF07244"/>
    </source>
</evidence>
<dbReference type="Gene3D" id="3.10.20.310">
    <property type="entry name" value="membrane protein fhac"/>
    <property type="match status" value="3"/>
</dbReference>
<evidence type="ECO:0000313" key="15">
    <source>
        <dbReference type="Proteomes" id="UP000218160"/>
    </source>
</evidence>
<dbReference type="GO" id="GO:0009306">
    <property type="term" value="P:protein secretion"/>
    <property type="evidence" value="ECO:0007669"/>
    <property type="project" value="TreeGrafter"/>
</dbReference>
<name>A0A291B6N1_9GAMM</name>
<sequence>MMKKKLISWLMSGLMWVHGAVIAGIKFDIHGLEERLKENVSVYLDAIPDSERQLDFGFQARITNEVSKALQALGHYDSTIVFSIEDNMSNKDITVVLDIKDGPPILITDVDVQLNGAAAFDPAFATFLKSAPKKGDVLNQGQYDALKSGIQSLAIRRGYFDSDYALTRLEVAPKLKKAYIRLHFNSGSRYHLGQIIYKNSHINEQLLDSILMLKEGNPYLASDLSAYNQALSNTGWFSSVLIEAEFDYMRDNRIPISVYLNPAPSNQLETGIGYSTDSGLRVKFGWMKPWLNRRGHSLHTDLYVSKPKTILGSTYKIPLEGFQHKYYEVQIGFVKHENSNIESFAWSSSVSRHWKYDSGWQGSVHFNWLYTGYTQGTNVNIINLFLPGINFFRVKHQSGAMSSWGGKESITFDVTDRLWGAEINLRRVVWQTSWIRSLNTNNRIIMRLNGGGVFTHEFKRVPPSLRFFAGGDNSIRGYGYELISPKNNIGKPLGGSYITTGSLEYNYRITGNYWVAMFTDVGDTWTNRAPSWNMSVGVGVRWESPIGPVRFDVAHGFKNTRDDFRLHFSLGPEL</sequence>
<evidence type="ECO:0000256" key="3">
    <source>
        <dbReference type="ARBA" id="ARBA00015419"/>
    </source>
</evidence>
<dbReference type="EMBL" id="CP020660">
    <property type="protein sequence ID" value="ATF08657.1"/>
    <property type="molecule type" value="Genomic_DNA"/>
</dbReference>
<evidence type="ECO:0000259" key="11">
    <source>
        <dbReference type="Pfam" id="PF01103"/>
    </source>
</evidence>
<evidence type="ECO:0000256" key="9">
    <source>
        <dbReference type="ARBA" id="ARBA00033063"/>
    </source>
</evidence>
<evidence type="ECO:0000256" key="10">
    <source>
        <dbReference type="ARBA" id="ARBA00093548"/>
    </source>
</evidence>
<dbReference type="InterPro" id="IPR010827">
    <property type="entry name" value="BamA/TamA_POTRA"/>
</dbReference>
<feature type="domain" description="POTRA" evidence="12">
    <location>
        <begin position="190"/>
        <end position="258"/>
    </location>
</feature>
<keyword evidence="8" id="KW-0998">Cell outer membrane</keyword>
<dbReference type="KEGG" id="elux:BTN50_0113"/>
<evidence type="ECO:0000256" key="4">
    <source>
        <dbReference type="ARBA" id="ARBA00022452"/>
    </source>
</evidence>
<dbReference type="PANTHER" id="PTHR12815:SF47">
    <property type="entry name" value="TRANSLOCATION AND ASSEMBLY MODULE SUBUNIT TAMA"/>
    <property type="match status" value="1"/>
</dbReference>
<organism evidence="14 15">
    <name type="scientific">Candidatus Enterovibrio altilux</name>
    <dbReference type="NCBI Taxonomy" id="1927128"/>
    <lineage>
        <taxon>Bacteria</taxon>
        <taxon>Pseudomonadati</taxon>
        <taxon>Pseudomonadota</taxon>
        <taxon>Gammaproteobacteria</taxon>
        <taxon>Vibrionales</taxon>
        <taxon>Vibrionaceae</taxon>
        <taxon>Enterovibrio</taxon>
    </lineage>
</organism>
<keyword evidence="5" id="KW-0812">Transmembrane</keyword>
<evidence type="ECO:0000259" key="13">
    <source>
        <dbReference type="Pfam" id="PF17243"/>
    </source>
</evidence>
<dbReference type="RefSeq" id="WP_096618628.1">
    <property type="nucleotide sequence ID" value="NZ_CP020660.1"/>
</dbReference>
<evidence type="ECO:0000256" key="8">
    <source>
        <dbReference type="ARBA" id="ARBA00023237"/>
    </source>
</evidence>
<feature type="domain" description="TamA POTRA" evidence="13">
    <location>
        <begin position="27"/>
        <end position="95"/>
    </location>
</feature>
<dbReference type="InterPro" id="IPR035243">
    <property type="entry name" value="TamA_POTRA_Dom_1"/>
</dbReference>
<proteinExistence type="inferred from homology"/>
<dbReference type="Proteomes" id="UP000218160">
    <property type="component" value="Chromosome 1"/>
</dbReference>
<reference evidence="15" key="1">
    <citation type="submission" date="2017-04" db="EMBL/GenBank/DDBJ databases">
        <title>Genome evolution of the luminous symbionts of deep sea anglerfish.</title>
        <authorList>
            <person name="Hendry T.A."/>
        </authorList>
    </citation>
    <scope>NUCLEOTIDE SEQUENCE [LARGE SCALE GENOMIC DNA]</scope>
</reference>
<dbReference type="Pfam" id="PF07244">
    <property type="entry name" value="POTRA"/>
    <property type="match status" value="1"/>
</dbReference>
<gene>
    <name evidence="14" type="ORF">BTN50_0113</name>
</gene>
<feature type="domain" description="Bacterial surface antigen (D15)" evidence="11">
    <location>
        <begin position="266"/>
        <end position="571"/>
    </location>
</feature>
<comment type="subcellular location">
    <subcellularLocation>
        <location evidence="1">Cell outer membrane</location>
    </subcellularLocation>
</comment>
<evidence type="ECO:0000256" key="6">
    <source>
        <dbReference type="ARBA" id="ARBA00022729"/>
    </source>
</evidence>
<dbReference type="AlphaFoldDB" id="A0A291B6N1"/>
<dbReference type="Pfam" id="PF17243">
    <property type="entry name" value="POTRA_TamA_1"/>
    <property type="match status" value="1"/>
</dbReference>